<feature type="non-terminal residue" evidence="3">
    <location>
        <position position="1"/>
    </location>
</feature>
<gene>
    <name evidence="3" type="ORF">GIL414_LOCUS51124</name>
</gene>
<dbReference type="AlphaFoldDB" id="A0A8S3CJR8"/>
<reference evidence="3" key="1">
    <citation type="submission" date="2021-02" db="EMBL/GenBank/DDBJ databases">
        <authorList>
            <person name="Nowell W R."/>
        </authorList>
    </citation>
    <scope>NUCLEOTIDE SEQUENCE</scope>
</reference>
<evidence type="ECO:0000256" key="2">
    <source>
        <dbReference type="SAM" id="Phobius"/>
    </source>
</evidence>
<evidence type="ECO:0000313" key="4">
    <source>
        <dbReference type="Proteomes" id="UP000681720"/>
    </source>
</evidence>
<evidence type="ECO:0000256" key="1">
    <source>
        <dbReference type="SAM" id="MobiDB-lite"/>
    </source>
</evidence>
<comment type="caution">
    <text evidence="3">The sequence shown here is derived from an EMBL/GenBank/DDBJ whole genome shotgun (WGS) entry which is preliminary data.</text>
</comment>
<sequence length="60" mass="6751">ISFTVLLRVKDRLAPLWPFIGIVGTVALLVIVILIFEKRQKPARKAAGTEDEEHNRAKDP</sequence>
<name>A0A8S3CJR8_9BILA</name>
<feature type="transmembrane region" description="Helical" evidence="2">
    <location>
        <begin position="16"/>
        <end position="36"/>
    </location>
</feature>
<accession>A0A8S3CJR8</accession>
<proteinExistence type="predicted"/>
<evidence type="ECO:0000313" key="3">
    <source>
        <dbReference type="EMBL" id="CAF4886668.1"/>
    </source>
</evidence>
<keyword evidence="2" id="KW-1133">Transmembrane helix</keyword>
<organism evidence="3 4">
    <name type="scientific">Rotaria magnacalcarata</name>
    <dbReference type="NCBI Taxonomy" id="392030"/>
    <lineage>
        <taxon>Eukaryota</taxon>
        <taxon>Metazoa</taxon>
        <taxon>Spiralia</taxon>
        <taxon>Gnathifera</taxon>
        <taxon>Rotifera</taxon>
        <taxon>Eurotatoria</taxon>
        <taxon>Bdelloidea</taxon>
        <taxon>Philodinida</taxon>
        <taxon>Philodinidae</taxon>
        <taxon>Rotaria</taxon>
    </lineage>
</organism>
<protein>
    <submittedName>
        <fullName evidence="3">Uncharacterized protein</fullName>
    </submittedName>
</protein>
<dbReference type="Proteomes" id="UP000681720">
    <property type="component" value="Unassembled WGS sequence"/>
</dbReference>
<feature type="region of interest" description="Disordered" evidence="1">
    <location>
        <begin position="40"/>
        <end position="60"/>
    </location>
</feature>
<keyword evidence="2" id="KW-0472">Membrane</keyword>
<keyword evidence="2" id="KW-0812">Transmembrane</keyword>
<feature type="non-terminal residue" evidence="3">
    <location>
        <position position="60"/>
    </location>
</feature>
<dbReference type="EMBL" id="CAJOBJ010172050">
    <property type="protein sequence ID" value="CAF4886668.1"/>
    <property type="molecule type" value="Genomic_DNA"/>
</dbReference>